<protein>
    <submittedName>
        <fullName evidence="1">Uncharacterized protein</fullName>
    </submittedName>
</protein>
<name>A0A919T3L3_9ACTN</name>
<dbReference type="Proteomes" id="UP000677082">
    <property type="component" value="Unassembled WGS sequence"/>
</dbReference>
<proteinExistence type="predicted"/>
<reference evidence="1 2" key="1">
    <citation type="submission" date="2021-03" db="EMBL/GenBank/DDBJ databases">
        <title>Whole genome shotgun sequence of Actinoplanes toevensis NBRC 105298.</title>
        <authorList>
            <person name="Komaki H."/>
            <person name="Tamura T."/>
        </authorList>
    </citation>
    <scope>NUCLEOTIDE SEQUENCE [LARGE SCALE GENOMIC DNA]</scope>
    <source>
        <strain evidence="1 2">NBRC 105298</strain>
    </source>
</reference>
<comment type="caution">
    <text evidence="1">The sequence shown here is derived from an EMBL/GenBank/DDBJ whole genome shotgun (WGS) entry which is preliminary data.</text>
</comment>
<keyword evidence="2" id="KW-1185">Reference proteome</keyword>
<dbReference type="EMBL" id="BOQN01000006">
    <property type="protein sequence ID" value="GIM88734.1"/>
    <property type="molecule type" value="Genomic_DNA"/>
</dbReference>
<accession>A0A919T3L3</accession>
<evidence type="ECO:0000313" key="1">
    <source>
        <dbReference type="EMBL" id="GIM88734.1"/>
    </source>
</evidence>
<gene>
    <name evidence="1" type="ORF">Ato02nite_005270</name>
</gene>
<sequence length="63" mass="6501">MTGRDDLQRLAAYVCPQGRLCECQHPGGGYACPSCGCDCPLPGPDERSGDPDACPCCGSSIPL</sequence>
<dbReference type="AlphaFoldDB" id="A0A919T3L3"/>
<evidence type="ECO:0000313" key="2">
    <source>
        <dbReference type="Proteomes" id="UP000677082"/>
    </source>
</evidence>
<organism evidence="1 2">
    <name type="scientific">Paractinoplanes toevensis</name>
    <dbReference type="NCBI Taxonomy" id="571911"/>
    <lineage>
        <taxon>Bacteria</taxon>
        <taxon>Bacillati</taxon>
        <taxon>Actinomycetota</taxon>
        <taxon>Actinomycetes</taxon>
        <taxon>Micromonosporales</taxon>
        <taxon>Micromonosporaceae</taxon>
        <taxon>Paractinoplanes</taxon>
    </lineage>
</organism>